<comment type="caution">
    <text evidence="1">The sequence shown here is derived from an EMBL/GenBank/DDBJ whole genome shotgun (WGS) entry which is preliminary data.</text>
</comment>
<evidence type="ECO:0000313" key="1">
    <source>
        <dbReference type="EMBL" id="MCI94292.1"/>
    </source>
</evidence>
<keyword evidence="2" id="KW-1185">Reference proteome</keyword>
<sequence length="39" mass="4189">MAAPPSHPSGVGHDPSPFDGCQVFRRVFSPLPSFLFVFG</sequence>
<organism evidence="1 2">
    <name type="scientific">Trifolium medium</name>
    <dbReference type="NCBI Taxonomy" id="97028"/>
    <lineage>
        <taxon>Eukaryota</taxon>
        <taxon>Viridiplantae</taxon>
        <taxon>Streptophyta</taxon>
        <taxon>Embryophyta</taxon>
        <taxon>Tracheophyta</taxon>
        <taxon>Spermatophyta</taxon>
        <taxon>Magnoliopsida</taxon>
        <taxon>eudicotyledons</taxon>
        <taxon>Gunneridae</taxon>
        <taxon>Pentapetalae</taxon>
        <taxon>rosids</taxon>
        <taxon>fabids</taxon>
        <taxon>Fabales</taxon>
        <taxon>Fabaceae</taxon>
        <taxon>Papilionoideae</taxon>
        <taxon>50 kb inversion clade</taxon>
        <taxon>NPAAA clade</taxon>
        <taxon>Hologalegina</taxon>
        <taxon>IRL clade</taxon>
        <taxon>Trifolieae</taxon>
        <taxon>Trifolium</taxon>
    </lineage>
</organism>
<protein>
    <submittedName>
        <fullName evidence="1">Uncharacterized protein</fullName>
    </submittedName>
</protein>
<evidence type="ECO:0000313" key="2">
    <source>
        <dbReference type="Proteomes" id="UP000265520"/>
    </source>
</evidence>
<dbReference type="AlphaFoldDB" id="A0A392W3K9"/>
<accession>A0A392W3K9</accession>
<reference evidence="1 2" key="1">
    <citation type="journal article" date="2018" name="Front. Plant Sci.">
        <title>Red Clover (Trifolium pratense) and Zigzag Clover (T. medium) - A Picture of Genomic Similarities and Differences.</title>
        <authorList>
            <person name="Dluhosova J."/>
            <person name="Istvanek J."/>
            <person name="Nedelnik J."/>
            <person name="Repkova J."/>
        </authorList>
    </citation>
    <scope>NUCLEOTIDE SEQUENCE [LARGE SCALE GENOMIC DNA]</scope>
    <source>
        <strain evidence="2">cv. 10/8</strain>
        <tissue evidence="1">Leaf</tissue>
    </source>
</reference>
<dbReference type="Proteomes" id="UP000265520">
    <property type="component" value="Unassembled WGS sequence"/>
</dbReference>
<feature type="non-terminal residue" evidence="1">
    <location>
        <position position="39"/>
    </location>
</feature>
<name>A0A392W3K9_9FABA</name>
<dbReference type="EMBL" id="LXQA011352383">
    <property type="protein sequence ID" value="MCI94292.1"/>
    <property type="molecule type" value="Genomic_DNA"/>
</dbReference>
<proteinExistence type="predicted"/>